<evidence type="ECO:0000256" key="6">
    <source>
        <dbReference type="ARBA" id="ARBA00023163"/>
    </source>
</evidence>
<dbReference type="SUPFAM" id="SSF47370">
    <property type="entry name" value="Bromodomain"/>
    <property type="match status" value="2"/>
</dbReference>
<keyword evidence="4" id="KW-0805">Transcription regulation</keyword>
<dbReference type="CDD" id="cd04369">
    <property type="entry name" value="Bromodomain"/>
    <property type="match status" value="2"/>
</dbReference>
<dbReference type="InterPro" id="IPR042097">
    <property type="entry name" value="Aminopeptidase_N-like_N_sf"/>
</dbReference>
<evidence type="ECO:0000256" key="2">
    <source>
        <dbReference type="ARBA" id="ARBA00010937"/>
    </source>
</evidence>
<dbReference type="GO" id="GO:0006325">
    <property type="term" value="P:chromatin organization"/>
    <property type="evidence" value="ECO:0007669"/>
    <property type="project" value="UniProtKB-ARBA"/>
</dbReference>
<evidence type="ECO:0000259" key="12">
    <source>
        <dbReference type="PROSITE" id="PS50014"/>
    </source>
</evidence>
<dbReference type="GO" id="GO:0000976">
    <property type="term" value="F:transcription cis-regulatory region binding"/>
    <property type="evidence" value="ECO:0007669"/>
    <property type="project" value="TreeGrafter"/>
</dbReference>
<dbReference type="CDD" id="cd09839">
    <property type="entry name" value="M1_like_TAF2"/>
    <property type="match status" value="1"/>
</dbReference>
<dbReference type="FunFam" id="1.20.920.10:FF:000083">
    <property type="entry name" value="WGS project CABT00000000 data, contig 2.8"/>
    <property type="match status" value="1"/>
</dbReference>
<evidence type="ECO:0000256" key="5">
    <source>
        <dbReference type="ARBA" id="ARBA00023117"/>
    </source>
</evidence>
<dbReference type="PROSITE" id="PS00633">
    <property type="entry name" value="BROMODOMAIN_1"/>
    <property type="match status" value="1"/>
</dbReference>
<dbReference type="Proteomes" id="UP000250140">
    <property type="component" value="Unassembled WGS sequence"/>
</dbReference>
<evidence type="ECO:0000313" key="14">
    <source>
        <dbReference type="Proteomes" id="UP000250140"/>
    </source>
</evidence>
<dbReference type="SUPFAM" id="SSF63737">
    <property type="entry name" value="Leukotriene A4 hydrolase N-terminal domain"/>
    <property type="match status" value="1"/>
</dbReference>
<evidence type="ECO:0000313" key="13">
    <source>
        <dbReference type="EMBL" id="OCL08485.1"/>
    </source>
</evidence>
<reference evidence="13 14" key="1">
    <citation type="journal article" date="2016" name="Nat. Commun.">
        <title>Ectomycorrhizal ecology is imprinted in the genome of the dominant symbiotic fungus Cenococcum geophilum.</title>
        <authorList>
            <consortium name="DOE Joint Genome Institute"/>
            <person name="Peter M."/>
            <person name="Kohler A."/>
            <person name="Ohm R.A."/>
            <person name="Kuo A."/>
            <person name="Krutzmann J."/>
            <person name="Morin E."/>
            <person name="Arend M."/>
            <person name="Barry K.W."/>
            <person name="Binder M."/>
            <person name="Choi C."/>
            <person name="Clum A."/>
            <person name="Copeland A."/>
            <person name="Grisel N."/>
            <person name="Haridas S."/>
            <person name="Kipfer T."/>
            <person name="LaButti K."/>
            <person name="Lindquist E."/>
            <person name="Lipzen A."/>
            <person name="Maire R."/>
            <person name="Meier B."/>
            <person name="Mihaltcheva S."/>
            <person name="Molinier V."/>
            <person name="Murat C."/>
            <person name="Poggeler S."/>
            <person name="Quandt C.A."/>
            <person name="Sperisen C."/>
            <person name="Tritt A."/>
            <person name="Tisserant E."/>
            <person name="Crous P.W."/>
            <person name="Henrissat B."/>
            <person name="Nehls U."/>
            <person name="Egli S."/>
            <person name="Spatafora J.W."/>
            <person name="Grigoriev I.V."/>
            <person name="Martin F.M."/>
        </authorList>
    </citation>
    <scope>NUCLEOTIDE SEQUENCE [LARGE SCALE GENOMIC DNA]</scope>
    <source>
        <strain evidence="13 14">CBS 207.34</strain>
    </source>
</reference>
<evidence type="ECO:0000256" key="8">
    <source>
        <dbReference type="ARBA" id="ARBA00025346"/>
    </source>
</evidence>
<protein>
    <recommendedName>
        <fullName evidence="3">Transcription initiation factor TFIID subunit 2</fullName>
    </recommendedName>
    <alternativeName>
        <fullName evidence="9">TBP-associated factor 2</fullName>
    </alternativeName>
</protein>
<dbReference type="PANTHER" id="PTHR15137">
    <property type="entry name" value="TRANSCRIPTION INITIATION FACTOR TFIID"/>
    <property type="match status" value="1"/>
</dbReference>
<dbReference type="EMBL" id="KV749652">
    <property type="protein sequence ID" value="OCL08485.1"/>
    <property type="molecule type" value="Genomic_DNA"/>
</dbReference>
<dbReference type="InterPro" id="IPR054551">
    <property type="entry name" value="RSC4_Ig-like"/>
</dbReference>
<dbReference type="OrthoDB" id="308861at2759"/>
<keyword evidence="5 10" id="KW-0103">Bromodomain</keyword>
<feature type="compositionally biased region" description="Basic and acidic residues" evidence="11">
    <location>
        <begin position="693"/>
        <end position="709"/>
    </location>
</feature>
<feature type="region of interest" description="Disordered" evidence="11">
    <location>
        <begin position="1"/>
        <end position="33"/>
    </location>
</feature>
<evidence type="ECO:0000256" key="1">
    <source>
        <dbReference type="ARBA" id="ARBA00004123"/>
    </source>
</evidence>
<feature type="compositionally biased region" description="Polar residues" evidence="11">
    <location>
        <begin position="500"/>
        <end position="510"/>
    </location>
</feature>
<evidence type="ECO:0000256" key="9">
    <source>
        <dbReference type="ARBA" id="ARBA00076306"/>
    </source>
</evidence>
<dbReference type="FunFam" id="1.10.390.10:FF:000011">
    <property type="entry name" value="Transcription initiation factor TFIID subunit"/>
    <property type="match status" value="1"/>
</dbReference>
<dbReference type="GO" id="GO:0006367">
    <property type="term" value="P:transcription initiation at RNA polymerase II promoter"/>
    <property type="evidence" value="ECO:0007669"/>
    <property type="project" value="TreeGrafter"/>
</dbReference>
<dbReference type="GO" id="GO:0016251">
    <property type="term" value="F:RNA polymerase II general transcription initiation factor activity"/>
    <property type="evidence" value="ECO:0007669"/>
    <property type="project" value="TreeGrafter"/>
</dbReference>
<dbReference type="GO" id="GO:0003682">
    <property type="term" value="F:chromatin binding"/>
    <property type="evidence" value="ECO:0007669"/>
    <property type="project" value="TreeGrafter"/>
</dbReference>
<dbReference type="InterPro" id="IPR057991">
    <property type="entry name" value="TPR_TAF2_C"/>
</dbReference>
<feature type="domain" description="Bromo" evidence="12">
    <location>
        <begin position="59"/>
        <end position="129"/>
    </location>
</feature>
<dbReference type="InterPro" id="IPR057345">
    <property type="entry name" value="Ig-like_TAF2"/>
</dbReference>
<dbReference type="Pfam" id="PF22994">
    <property type="entry name" value="RSC4_Ig_like"/>
    <property type="match status" value="1"/>
</dbReference>
<feature type="compositionally biased region" description="Low complexity" evidence="11">
    <location>
        <begin position="521"/>
        <end position="530"/>
    </location>
</feature>
<dbReference type="PANTHER" id="PTHR15137:SF9">
    <property type="entry name" value="TRANSCRIPTION INITIATION FACTOR TFIID SUBUNIT 2"/>
    <property type="match status" value="1"/>
</dbReference>
<proteinExistence type="inferred from homology"/>
<evidence type="ECO:0000256" key="10">
    <source>
        <dbReference type="PROSITE-ProRule" id="PRU00035"/>
    </source>
</evidence>
<dbReference type="InterPro" id="IPR036427">
    <property type="entry name" value="Bromodomain-like_sf"/>
</dbReference>
<feature type="compositionally biased region" description="Low complexity" evidence="11">
    <location>
        <begin position="377"/>
        <end position="389"/>
    </location>
</feature>
<feature type="compositionally biased region" description="Polar residues" evidence="11">
    <location>
        <begin position="203"/>
        <end position="216"/>
    </location>
</feature>
<evidence type="ECO:0000256" key="7">
    <source>
        <dbReference type="ARBA" id="ARBA00023242"/>
    </source>
</evidence>
<sequence>MERDAKRKAPGAASPENEGRASKRLKLPGDAEPTIETVESTTAVGLKFVESLKAARDKTGRHIATHFLTLPDKDEIPEYYQEILLPIAIDTIEAKLNRGEYSTLASVESDVKRLVNNAKSFNDKKSLIYEDAERIRKTASNFMVKHNPAYRDPSYVAVATPIPGEGLNGTSGAVQKPSTAVHEGADRPRRAAAAAQQPAQPTPKLSRSLGRQSAASDQPDDDPNFTGKTFQQAQDQIIREMMTYTEEGSNLQIFQPFVNLPPRGLKDYYQLIKNPISLTGVQKKVRGVQGRNPPTGITELKSWSAFEEEVSWIWRNAREYNEDGSDIYILAGEFEEYFKQRLAEAKKKVEEPPQPKLKINMSAPKPSIKLRFGGQKASPAPTSAPDTPAGRSSGTPGVIVDNGALERQQRHVQAGMNGQRPSSSSTPSQPPASRNPFSGSRAGSGSIPPIGQDRDQSASAVSPPAAINGVKSESQATQSPALNSIRLSSAAPENPKESQRLSVPAQTPQLAGSAMPPPQNSTPGPTSGSPHPNPPAGHQSGAQGHHPQSYYAPHPAGFESYRRAPGKTAADSLIPTINLSTHPILNLPRPLNLTIPASKDLTQQSLTITLPSTHHYLQIVPYIPVALTGRLYRLFVTVNNTRMLEITRPVNGAQGGEGVKEKGRPLFEGKLSPGVNRIEVEAIAEVPTKKGGKKEGGEVEGENSKRPGDEYEPTVCAEDSRLAGPPGAMPAVTEPTETPRPEPGFSVLSQKVELDIDLASRTVHGKTEITIQPTVKDLRSVRLNCRQCVFKKVTVEGKIAERTYGDLYKRLQLYPTTGLSQYHFPKTRIEALRNGEEDELVVRIPRNVQILELDPFSAAAQDSLLGRGAARREVVDPTSVLETPTIKTAEEHGALFAPIRINIEYSIDEFRDGLQFVGTREGDSKYPHVYTRNSAFPGTACCIFPCVDDSSSRCAWEILIRCPRTLGDVFRKPGPLTNGINGHNSSNGIVANGLANGTHKHDSATSSDCDDDYIGMSEEEKSLDISVVCSGDMTDEIIDPIDPTRKTVSFVCATPVLPQHIGFAVGPFEHVDLSDYRESDDDEKLGQNATRVHGFCLPGRVDEVRNSCMCLAKAIDHFTVKYNTYPFTSYKLCFVDELAGDVANSTSLSICSTRLLFPEDILDPLDSVTRKLIHALATQWIGINVIPKEHFDWWVIVGSAYFMTDLCLQMFCGKNDYKFRQKLMADKVVEMDINRPGLYQLGQVLALDPGEMEFMELKAPLILSILHHRLIKQSGKTGVERCISRLLMNAKTGDLHNGSISTQGFFRICEKVGHQKLETFFNQWVYGAGCPSFQCNARFNKKKLVVEMIIKQVQGDPTQKQEEKFLDSSDFMREVKEHSHNVFAGLVQPVFMGPMTIRIHEADGTPYEHIVDITSNFTKVEIPYNTKYKRLKRSRRQKERAAAAQGLDISGDAQDDVLLYCLGDVLQSEEEVAEWRLTDWSKEDEERMNQESYEWIRIDADFEWICKTALNMPSYMYVSQLQQDKDIVAQLQSIQYLSQKAGHPLLSSIMVRTLMDGRYFHGIRTFAAYALASSAKDELGWIGFFHLEKAFQELFCLPGSPMTRPNDFSNRSAYMIQCAIPRAIARIRDNSGKAPMPVKRFFMDKLKFNDNQNNEYSDCHYVAILMSCLAQTMTTANGPSNFNFSFEDEADEVEFQRNALAEIQRYQRIDEWIPSYQNVYTITALDCQLMLMKSKAIPRRIPEFMQYVRVGNSDLVRLKAWSCLMDLGMLKNTAILKFMVYSIESDSSPYFRDQLLRIFCRGLGQIALGELQPNERVEELNNGLIIEREEGVSDRQAELTRKKSVEGAIAALKEEVGSDVYLQSALEDALRSRNTSLNEVEEFLEVCSILYEPDDRLWQPQVLSQ</sequence>
<keyword evidence="7" id="KW-0539">Nucleus</keyword>
<dbReference type="InterPro" id="IPR018359">
    <property type="entry name" value="Bromodomain_CS"/>
</dbReference>
<evidence type="ECO:0000256" key="3">
    <source>
        <dbReference type="ARBA" id="ARBA00017363"/>
    </source>
</evidence>
<dbReference type="Gene3D" id="2.60.40.1730">
    <property type="entry name" value="tricorn interacting facor f3 domain"/>
    <property type="match status" value="1"/>
</dbReference>
<feature type="region of interest" description="Disordered" evidence="11">
    <location>
        <begin position="347"/>
        <end position="399"/>
    </location>
</feature>
<dbReference type="SUPFAM" id="SSF55486">
    <property type="entry name" value="Metalloproteases ('zincins'), catalytic domain"/>
    <property type="match status" value="1"/>
</dbReference>
<organism evidence="13 14">
    <name type="scientific">Glonium stellatum</name>
    <dbReference type="NCBI Taxonomy" id="574774"/>
    <lineage>
        <taxon>Eukaryota</taxon>
        <taxon>Fungi</taxon>
        <taxon>Dikarya</taxon>
        <taxon>Ascomycota</taxon>
        <taxon>Pezizomycotina</taxon>
        <taxon>Dothideomycetes</taxon>
        <taxon>Pleosporomycetidae</taxon>
        <taxon>Gloniales</taxon>
        <taxon>Gloniaceae</taxon>
        <taxon>Glonium</taxon>
    </lineage>
</organism>
<keyword evidence="14" id="KW-1185">Reference proteome</keyword>
<gene>
    <name evidence="13" type="ORF">AOQ84DRAFT_376723</name>
</gene>
<dbReference type="GO" id="GO:0005669">
    <property type="term" value="C:transcription factor TFIID complex"/>
    <property type="evidence" value="ECO:0007669"/>
    <property type="project" value="InterPro"/>
</dbReference>
<feature type="region of interest" description="Disordered" evidence="11">
    <location>
        <begin position="687"/>
        <end position="741"/>
    </location>
</feature>
<dbReference type="Pfam" id="PF00439">
    <property type="entry name" value="Bromodomain"/>
    <property type="match status" value="2"/>
</dbReference>
<feature type="region of interest" description="Disordered" evidence="11">
    <location>
        <begin position="166"/>
        <end position="228"/>
    </location>
</feature>
<comment type="similarity">
    <text evidence="2">Belongs to the TAF2 family.</text>
</comment>
<dbReference type="Pfam" id="PF25316">
    <property type="entry name" value="TAF2_3rd"/>
    <property type="match status" value="1"/>
</dbReference>
<dbReference type="Gene3D" id="1.10.390.10">
    <property type="entry name" value="Neutral Protease Domain 2"/>
    <property type="match status" value="1"/>
</dbReference>
<feature type="compositionally biased region" description="Polar residues" evidence="11">
    <location>
        <begin position="168"/>
        <end position="178"/>
    </location>
</feature>
<dbReference type="SMART" id="SM00297">
    <property type="entry name" value="BROMO"/>
    <property type="match status" value="2"/>
</dbReference>
<feature type="region of interest" description="Disordered" evidence="11">
    <location>
        <begin position="411"/>
        <end position="463"/>
    </location>
</feature>
<feature type="region of interest" description="Disordered" evidence="11">
    <location>
        <begin position="489"/>
        <end position="562"/>
    </location>
</feature>
<dbReference type="PROSITE" id="PS50014">
    <property type="entry name" value="BROMODOMAIN_2"/>
    <property type="match status" value="2"/>
</dbReference>
<dbReference type="InterPro" id="IPR037813">
    <property type="entry name" value="TAF2"/>
</dbReference>
<dbReference type="Gene3D" id="1.20.920.10">
    <property type="entry name" value="Bromodomain-like"/>
    <property type="match status" value="2"/>
</dbReference>
<evidence type="ECO:0000256" key="4">
    <source>
        <dbReference type="ARBA" id="ARBA00023015"/>
    </source>
</evidence>
<dbReference type="InterPro" id="IPR001487">
    <property type="entry name" value="Bromodomain"/>
</dbReference>
<name>A0A8E2F0T1_9PEZI</name>
<dbReference type="InterPro" id="IPR027268">
    <property type="entry name" value="Peptidase_M4/M1_CTD_sf"/>
</dbReference>
<comment type="subcellular location">
    <subcellularLocation>
        <location evidence="1">Nucleus</location>
    </subcellularLocation>
</comment>
<accession>A0A8E2F0T1</accession>
<keyword evidence="6" id="KW-0804">Transcription</keyword>
<feature type="domain" description="Bromo" evidence="12">
    <location>
        <begin position="246"/>
        <end position="328"/>
    </location>
</feature>
<dbReference type="Pfam" id="PF25577">
    <property type="entry name" value="TPR_TAF2_C"/>
    <property type="match status" value="1"/>
</dbReference>
<evidence type="ECO:0000256" key="11">
    <source>
        <dbReference type="SAM" id="MobiDB-lite"/>
    </source>
</evidence>
<comment type="function">
    <text evidence="8">Functions as a component of the DNA-binding general transcription factor complex TFIID. Binding of TFIID to a promoter (with or without TATA element) is the initial step in pre-initiation complex (PIC) formation. TFIID plays a key role in the regulation of gene expression by RNA polymerase II through different activities such as transcription activator interaction, core promoter recognition and selectivity, TFIIA and TFIIB interaction, chromatin modification (histone acetylation by TAF1), facilitation of DNA opening and initiation of transcription.</text>
</comment>
<dbReference type="PRINTS" id="PR00503">
    <property type="entry name" value="BROMODOMAIN"/>
</dbReference>